<comment type="caution">
    <text evidence="4">The sequence shown here is derived from an EMBL/GenBank/DDBJ whole genome shotgun (WGS) entry which is preliminary data.</text>
</comment>
<dbReference type="RefSeq" id="WP_204940710.1">
    <property type="nucleotide sequence ID" value="NZ_JAFBBP010000001.1"/>
</dbReference>
<dbReference type="PANTHER" id="PTHR42796:SF7">
    <property type="entry name" value="2-DEHYDRO-3-DEOXY-D-ARABINONATE DEHYDRATASE"/>
    <property type="match status" value="1"/>
</dbReference>
<evidence type="ECO:0000313" key="4">
    <source>
        <dbReference type="EMBL" id="MBM7489298.1"/>
    </source>
</evidence>
<keyword evidence="5" id="KW-1185">Reference proteome</keyword>
<dbReference type="Gene3D" id="3.90.850.10">
    <property type="entry name" value="Fumarylacetoacetase-like, C-terminal domain"/>
    <property type="match status" value="1"/>
</dbReference>
<gene>
    <name evidence="4" type="ORF">JOD64_000520</name>
</gene>
<proteinExistence type="inferred from homology"/>
<dbReference type="PANTHER" id="PTHR42796">
    <property type="entry name" value="FUMARYLACETOACETATE HYDROLASE DOMAIN-CONTAINING PROTEIN 2A-RELATED"/>
    <property type="match status" value="1"/>
</dbReference>
<dbReference type="SUPFAM" id="SSF56529">
    <property type="entry name" value="FAH"/>
    <property type="match status" value="1"/>
</dbReference>
<reference evidence="4 5" key="1">
    <citation type="submission" date="2021-01" db="EMBL/GenBank/DDBJ databases">
        <title>Sequencing the genomes of 1000 actinobacteria strains.</title>
        <authorList>
            <person name="Klenk H.-P."/>
        </authorList>
    </citation>
    <scope>NUCLEOTIDE SEQUENCE [LARGE SCALE GENOMIC DNA]</scope>
    <source>
        <strain evidence="4 5">DSM 100204</strain>
    </source>
</reference>
<evidence type="ECO:0000313" key="5">
    <source>
        <dbReference type="Proteomes" id="UP000764837"/>
    </source>
</evidence>
<feature type="domain" description="Fumarylacetoacetase-like C-terminal" evidence="3">
    <location>
        <begin position="236"/>
        <end position="378"/>
    </location>
</feature>
<keyword evidence="2" id="KW-0479">Metal-binding</keyword>
<evidence type="ECO:0000259" key="3">
    <source>
        <dbReference type="Pfam" id="PF01557"/>
    </source>
</evidence>
<dbReference type="EMBL" id="JAFBBP010000001">
    <property type="protein sequence ID" value="MBM7489298.1"/>
    <property type="molecule type" value="Genomic_DNA"/>
</dbReference>
<evidence type="ECO:0000256" key="2">
    <source>
        <dbReference type="ARBA" id="ARBA00022723"/>
    </source>
</evidence>
<comment type="similarity">
    <text evidence="1">Belongs to the FAH family.</text>
</comment>
<dbReference type="Pfam" id="PF01557">
    <property type="entry name" value="FAA_hydrolase"/>
    <property type="match status" value="1"/>
</dbReference>
<organism evidence="4 5">
    <name type="scientific">Micromonospora luteifusca</name>
    <dbReference type="NCBI Taxonomy" id="709860"/>
    <lineage>
        <taxon>Bacteria</taxon>
        <taxon>Bacillati</taxon>
        <taxon>Actinomycetota</taxon>
        <taxon>Actinomycetes</taxon>
        <taxon>Micromonosporales</taxon>
        <taxon>Micromonosporaceae</taxon>
        <taxon>Micromonospora</taxon>
    </lineage>
</organism>
<dbReference type="Proteomes" id="UP000764837">
    <property type="component" value="Unassembled WGS sequence"/>
</dbReference>
<dbReference type="InterPro" id="IPR051121">
    <property type="entry name" value="FAH"/>
</dbReference>
<evidence type="ECO:0000256" key="1">
    <source>
        <dbReference type="ARBA" id="ARBA00010211"/>
    </source>
</evidence>
<name>A0ABS2LM67_9ACTN</name>
<dbReference type="InterPro" id="IPR011234">
    <property type="entry name" value="Fumarylacetoacetase-like_C"/>
</dbReference>
<keyword evidence="4" id="KW-0378">Hydrolase</keyword>
<dbReference type="GO" id="GO:0016787">
    <property type="term" value="F:hydrolase activity"/>
    <property type="evidence" value="ECO:0007669"/>
    <property type="project" value="UniProtKB-KW"/>
</dbReference>
<dbReference type="InterPro" id="IPR036663">
    <property type="entry name" value="Fumarylacetoacetase_C_sf"/>
</dbReference>
<sequence>MTVPQPRGLTADADWFGTGAEALPDDAEHSVLIGRIWDPSVDGPAPVAVRGGEVIDISHRFPTVRDICELPDPAATVAGLDGPRVGGFGEILANTGATNRDHNRPWLLAPVDLQALKAAGVTFPVSLIERVIEERARGDLALAADLRRRMLADIGADLHSLAPGSAEAEKLKDLLVAEGMWSQYLEVGIGPDAEIFTKGQILSAVGTAVPVGVLAASTWNNPEPEVVLIVQSSGRVVGATLGNDVNLRDVEGRSALLLPLAKDNNASCALGPLIRLFDERFGLEQVRELEVGLEVHGVDGFRLEAVSEMTQMSREPEALVRQLIGPHHYYPDGAALMLGTMFAPIQDRDRPGEGFTHKVDDVVRISCPALGTLVNRVRHAEECEPWQFGVRDLMSNLARRELL</sequence>
<protein>
    <submittedName>
        <fullName evidence="4">Fumarylacetoacetate (FAA) hydrolase family protein</fullName>
    </submittedName>
</protein>
<accession>A0ABS2LM67</accession>